<dbReference type="AlphaFoldDB" id="A0A1I6APA8"/>
<dbReference type="Proteomes" id="UP000198734">
    <property type="component" value="Unassembled WGS sequence"/>
</dbReference>
<dbReference type="STRING" id="126156.SAMN05421670_3540"/>
<evidence type="ECO:0000313" key="2">
    <source>
        <dbReference type="Proteomes" id="UP000198734"/>
    </source>
</evidence>
<accession>A0A1I6APA8</accession>
<evidence type="ECO:0000313" key="1">
    <source>
        <dbReference type="EMBL" id="SFQ70558.1"/>
    </source>
</evidence>
<proteinExistence type="predicted"/>
<dbReference type="EMBL" id="FOXU01000008">
    <property type="protein sequence ID" value="SFQ70558.1"/>
    <property type="molecule type" value="Genomic_DNA"/>
</dbReference>
<keyword evidence="2" id="KW-1185">Reference proteome</keyword>
<dbReference type="InterPro" id="IPR026952">
    <property type="entry name" value="WVELL"/>
</dbReference>
<dbReference type="RefSeq" id="WP_093538170.1">
    <property type="nucleotide sequence ID" value="NZ_FOXU01000008.1"/>
</dbReference>
<reference evidence="2" key="1">
    <citation type="submission" date="2016-10" db="EMBL/GenBank/DDBJ databases">
        <authorList>
            <person name="Varghese N."/>
            <person name="Submissions S."/>
        </authorList>
    </citation>
    <scope>NUCLEOTIDE SEQUENCE [LARGE SCALE GENOMIC DNA]</scope>
    <source>
        <strain evidence="2">DSM 11706</strain>
    </source>
</reference>
<dbReference type="OrthoDB" id="2361637at2"/>
<name>A0A1I6APA8_9BACI</name>
<gene>
    <name evidence="1" type="ORF">SAMN05421670_3540</name>
</gene>
<sequence>MQTKIDELTFALLEKNDKLSAAKARAWIELLWSDFESSYAKAGYDYKGAAVTEMVIRKWIDGYGAQLHEFANTNEKYKHLLETDDFSN</sequence>
<organism evidence="1 2">
    <name type="scientific">Psychrobacillus psychrotolerans</name>
    <dbReference type="NCBI Taxonomy" id="126156"/>
    <lineage>
        <taxon>Bacteria</taxon>
        <taxon>Bacillati</taxon>
        <taxon>Bacillota</taxon>
        <taxon>Bacilli</taxon>
        <taxon>Bacillales</taxon>
        <taxon>Bacillaceae</taxon>
        <taxon>Psychrobacillus</taxon>
    </lineage>
</organism>
<protein>
    <submittedName>
        <fullName evidence="1">WVELL protein</fullName>
    </submittedName>
</protein>
<dbReference type="Pfam" id="PF14043">
    <property type="entry name" value="WVELL"/>
    <property type="match status" value="1"/>
</dbReference>